<evidence type="ECO:0000313" key="4">
    <source>
        <dbReference type="WBParaSite" id="OFLC_0001507001-mRNA-1"/>
    </source>
</evidence>
<evidence type="ECO:0000256" key="1">
    <source>
        <dbReference type="SAM" id="Phobius"/>
    </source>
</evidence>
<name>A0A183I5P7_9BILA</name>
<proteinExistence type="predicted"/>
<sequence length="129" mass="13579">MAAAVALRQTNPMLAAMMANPLLNAPNMLQLQWNPLMQQRLPNLAMAALAQAVQNAQQSSASGNVASNAAVAAAANPLAALAASMNPAAAAAIRDEFFWGIIVFHGLSIYIISKYHLIMGIVFVTLVHL</sequence>
<keyword evidence="1" id="KW-0472">Membrane</keyword>
<dbReference type="Proteomes" id="UP000267606">
    <property type="component" value="Unassembled WGS sequence"/>
</dbReference>
<feature type="transmembrane region" description="Helical" evidence="1">
    <location>
        <begin position="97"/>
        <end position="127"/>
    </location>
</feature>
<organism evidence="4">
    <name type="scientific">Onchocerca flexuosa</name>
    <dbReference type="NCBI Taxonomy" id="387005"/>
    <lineage>
        <taxon>Eukaryota</taxon>
        <taxon>Metazoa</taxon>
        <taxon>Ecdysozoa</taxon>
        <taxon>Nematoda</taxon>
        <taxon>Chromadorea</taxon>
        <taxon>Rhabditida</taxon>
        <taxon>Spirurina</taxon>
        <taxon>Spiruromorpha</taxon>
        <taxon>Filarioidea</taxon>
        <taxon>Onchocercidae</taxon>
        <taxon>Onchocerca</taxon>
    </lineage>
</organism>
<accession>A0A183I5P7</accession>
<evidence type="ECO:0000313" key="2">
    <source>
        <dbReference type="EMBL" id="VDP20212.1"/>
    </source>
</evidence>
<dbReference type="STRING" id="387005.A0A183I5P7"/>
<keyword evidence="3" id="KW-1185">Reference proteome</keyword>
<keyword evidence="1" id="KW-0812">Transmembrane</keyword>
<dbReference type="WBParaSite" id="OFLC_0001507001-mRNA-1">
    <property type="protein sequence ID" value="OFLC_0001507001-mRNA-1"/>
    <property type="gene ID" value="OFLC_0001507001"/>
</dbReference>
<protein>
    <submittedName>
        <fullName evidence="2 4">Uncharacterized protein</fullName>
    </submittedName>
</protein>
<evidence type="ECO:0000313" key="3">
    <source>
        <dbReference type="Proteomes" id="UP000267606"/>
    </source>
</evidence>
<gene>
    <name evidence="2" type="ORF">OFLC_LOCUS15059</name>
</gene>
<reference evidence="2 3" key="2">
    <citation type="submission" date="2018-11" db="EMBL/GenBank/DDBJ databases">
        <authorList>
            <consortium name="Pathogen Informatics"/>
        </authorList>
    </citation>
    <scope>NUCLEOTIDE SEQUENCE [LARGE SCALE GENOMIC DNA]</scope>
</reference>
<dbReference type="AlphaFoldDB" id="A0A183I5P7"/>
<dbReference type="EMBL" id="UZAJ01041551">
    <property type="protein sequence ID" value="VDP20212.1"/>
    <property type="molecule type" value="Genomic_DNA"/>
</dbReference>
<keyword evidence="1" id="KW-1133">Transmembrane helix</keyword>
<reference evidence="4" key="1">
    <citation type="submission" date="2016-06" db="UniProtKB">
        <authorList>
            <consortium name="WormBaseParasite"/>
        </authorList>
    </citation>
    <scope>IDENTIFICATION</scope>
</reference>